<dbReference type="InterPro" id="IPR036864">
    <property type="entry name" value="Zn2-C6_fun-type_DNA-bd_sf"/>
</dbReference>
<protein>
    <recommendedName>
        <fullName evidence="4">Zn(2)-C6 fungal-type domain-containing protein</fullName>
    </recommendedName>
</protein>
<dbReference type="SUPFAM" id="SSF57701">
    <property type="entry name" value="Zn2/Cys6 DNA-binding domain"/>
    <property type="match status" value="1"/>
</dbReference>
<gene>
    <name evidence="5" type="ORF">CBYS24578_00018457</name>
</gene>
<evidence type="ECO:0000259" key="4">
    <source>
        <dbReference type="PROSITE" id="PS50048"/>
    </source>
</evidence>
<dbReference type="GO" id="GO:0000976">
    <property type="term" value="F:transcription cis-regulatory region binding"/>
    <property type="evidence" value="ECO:0007669"/>
    <property type="project" value="TreeGrafter"/>
</dbReference>
<dbReference type="PROSITE" id="PS50048">
    <property type="entry name" value="ZN2_CY6_FUNGAL_2"/>
    <property type="match status" value="1"/>
</dbReference>
<dbReference type="OrthoDB" id="4835445at2759"/>
<comment type="caution">
    <text evidence="5">The sequence shown here is derived from an EMBL/GenBank/DDBJ whole genome shotgun (WGS) entry which is preliminary data.</text>
</comment>
<dbReference type="SMART" id="SM00066">
    <property type="entry name" value="GAL4"/>
    <property type="match status" value="1"/>
</dbReference>
<dbReference type="PANTHER" id="PTHR37534">
    <property type="entry name" value="TRANSCRIPTIONAL ACTIVATOR PROTEIN UGA3"/>
    <property type="match status" value="1"/>
</dbReference>
<dbReference type="GO" id="GO:0008270">
    <property type="term" value="F:zinc ion binding"/>
    <property type="evidence" value="ECO:0007669"/>
    <property type="project" value="InterPro"/>
</dbReference>
<dbReference type="PANTHER" id="PTHR37534:SF11">
    <property type="entry name" value="ZN(II)2CYS6 TRANSCRIPTION FACTOR (EUROFUNG)"/>
    <property type="match status" value="1"/>
</dbReference>
<dbReference type="Pfam" id="PF00172">
    <property type="entry name" value="Zn_clus"/>
    <property type="match status" value="1"/>
</dbReference>
<keyword evidence="6" id="KW-1185">Reference proteome</keyword>
<dbReference type="AlphaFoldDB" id="A0A9N9U624"/>
<dbReference type="InterPro" id="IPR001138">
    <property type="entry name" value="Zn2Cys6_DnaBD"/>
</dbReference>
<evidence type="ECO:0000256" key="3">
    <source>
        <dbReference type="SAM" id="MobiDB-lite"/>
    </source>
</evidence>
<reference evidence="5 6" key="2">
    <citation type="submission" date="2021-10" db="EMBL/GenBank/DDBJ databases">
        <authorList>
            <person name="Piombo E."/>
        </authorList>
    </citation>
    <scope>NUCLEOTIDE SEQUENCE [LARGE SCALE GENOMIC DNA]</scope>
</reference>
<evidence type="ECO:0000256" key="2">
    <source>
        <dbReference type="ARBA" id="ARBA00023242"/>
    </source>
</evidence>
<accession>A0A9N9U624</accession>
<feature type="domain" description="Zn(2)-C6 fungal-type" evidence="4">
    <location>
        <begin position="16"/>
        <end position="44"/>
    </location>
</feature>
<name>A0A9N9U624_9HYPO</name>
<dbReference type="EMBL" id="CABFNO020001320">
    <property type="protein sequence ID" value="CAG9980906.1"/>
    <property type="molecule type" value="Genomic_DNA"/>
</dbReference>
<dbReference type="GO" id="GO:0000981">
    <property type="term" value="F:DNA-binding transcription factor activity, RNA polymerase II-specific"/>
    <property type="evidence" value="ECO:0007669"/>
    <property type="project" value="InterPro"/>
</dbReference>
<evidence type="ECO:0000313" key="6">
    <source>
        <dbReference type="Proteomes" id="UP000754883"/>
    </source>
</evidence>
<dbReference type="GO" id="GO:0005634">
    <property type="term" value="C:nucleus"/>
    <property type="evidence" value="ECO:0007669"/>
    <property type="project" value="UniProtKB-SubCell"/>
</dbReference>
<comment type="subcellular location">
    <subcellularLocation>
        <location evidence="1">Nucleus</location>
    </subcellularLocation>
</comment>
<organism evidence="5 6">
    <name type="scientific">Clonostachys byssicola</name>
    <dbReference type="NCBI Taxonomy" id="160290"/>
    <lineage>
        <taxon>Eukaryota</taxon>
        <taxon>Fungi</taxon>
        <taxon>Dikarya</taxon>
        <taxon>Ascomycota</taxon>
        <taxon>Pezizomycotina</taxon>
        <taxon>Sordariomycetes</taxon>
        <taxon>Hypocreomycetidae</taxon>
        <taxon>Hypocreales</taxon>
        <taxon>Bionectriaceae</taxon>
        <taxon>Clonostachys</taxon>
    </lineage>
</organism>
<dbReference type="InterPro" id="IPR021858">
    <property type="entry name" value="Fun_TF"/>
</dbReference>
<dbReference type="GO" id="GO:0045944">
    <property type="term" value="P:positive regulation of transcription by RNA polymerase II"/>
    <property type="evidence" value="ECO:0007669"/>
    <property type="project" value="TreeGrafter"/>
</dbReference>
<reference evidence="6" key="1">
    <citation type="submission" date="2019-06" db="EMBL/GenBank/DDBJ databases">
        <authorList>
            <person name="Broberg M."/>
        </authorList>
    </citation>
    <scope>NUCLEOTIDE SEQUENCE [LARGE SCALE GENOMIC DNA]</scope>
</reference>
<keyword evidence="2" id="KW-0539">Nucleus</keyword>
<evidence type="ECO:0000256" key="1">
    <source>
        <dbReference type="ARBA" id="ARBA00004123"/>
    </source>
</evidence>
<feature type="region of interest" description="Disordered" evidence="3">
    <location>
        <begin position="55"/>
        <end position="77"/>
    </location>
</feature>
<dbReference type="Gene3D" id="4.10.240.10">
    <property type="entry name" value="Zn(2)-C6 fungal-type DNA-binding domain"/>
    <property type="match status" value="1"/>
</dbReference>
<sequence length="654" mass="73464">MESLPGRAVHSKSRNGCLRCKAKKTKCDERKPACARCESRGFQCPGYALNVRWSQKHQGQTERPYARGQRAAKSPDAVSFRNMQAEPIAPGHTTHAASDTGPGSLHSGSLINSPSAWDFLLPDQLFDFQASSEQSFMVGDDPSATIAHNAFLGCTSAESVWGTTSDASTVSPTVDTMLSLGQRRLPDPNLALSTLMERPTSMQSSFGMQLDVSRIAASPPRELSHMPTVLAEHFFREVITLYCTWDSKSNTMRNIVERRWQSSGVLHHTIQSMAAACLSEDFPHFAPIAAKEHANALQYIQDISSPSSTPSEEKLLASTMLGHTASWLNPQNLATDMFRVSCDMVRELPTDGEDADCKSFFSDTMDYWAMLLVYLTDRKNLGTYTTEPEVPVTGTSDPSEPIEPHPYSGLSRETVKLLTEVGMLIFQYRKHISNVKFMTERDLDVFRQSLRDARRFERRLLAHRTPHLSFVKDTGDPKTSLIHLQLIDEAYRCTGLLQLYRVFPDLLNERYAPWDEQLILQPVPSETVPSAQERQTWLTKLAIHILNILREIPFESRTRSVQPFIMVSSASELKHDDLSHADGNLGVSQFSIEVARARKFISSRLAAYTHILSLRKIRVIFELIRSIWSALDAGEKDVYWLDVAYEKQLGTMMG</sequence>
<dbReference type="Proteomes" id="UP000754883">
    <property type="component" value="Unassembled WGS sequence"/>
</dbReference>
<dbReference type="CDD" id="cd00067">
    <property type="entry name" value="GAL4"/>
    <property type="match status" value="1"/>
</dbReference>
<evidence type="ECO:0000313" key="5">
    <source>
        <dbReference type="EMBL" id="CAG9980906.1"/>
    </source>
</evidence>
<dbReference type="Pfam" id="PF11951">
    <property type="entry name" value="Fungal_trans_2"/>
    <property type="match status" value="1"/>
</dbReference>
<dbReference type="PROSITE" id="PS00463">
    <property type="entry name" value="ZN2_CY6_FUNGAL_1"/>
    <property type="match status" value="1"/>
</dbReference>
<proteinExistence type="predicted"/>